<accession>W7THT5</accession>
<evidence type="ECO:0000256" key="1">
    <source>
        <dbReference type="SAM" id="Phobius"/>
    </source>
</evidence>
<reference evidence="3 4" key="1">
    <citation type="journal article" date="2014" name="Mol. Plant">
        <title>Chromosome Scale Genome Assembly and Transcriptome Profiling of Nannochloropsis gaditana in Nitrogen Depletion.</title>
        <authorList>
            <person name="Corteggiani Carpinelli E."/>
            <person name="Telatin A."/>
            <person name="Vitulo N."/>
            <person name="Forcato C."/>
            <person name="D'Angelo M."/>
            <person name="Schiavon R."/>
            <person name="Vezzi A."/>
            <person name="Giacometti G.M."/>
            <person name="Morosinotto T."/>
            <person name="Valle G."/>
        </authorList>
    </citation>
    <scope>NUCLEOTIDE SEQUENCE [LARGE SCALE GENOMIC DNA]</scope>
    <source>
        <strain evidence="3 4">B-31</strain>
    </source>
</reference>
<dbReference type="Proteomes" id="UP000019335">
    <property type="component" value="Unassembled WGS sequence"/>
</dbReference>
<proteinExistence type="predicted"/>
<dbReference type="AlphaFoldDB" id="W7THT5"/>
<evidence type="ECO:0000313" key="3">
    <source>
        <dbReference type="EMBL" id="EWM20484.1"/>
    </source>
</evidence>
<keyword evidence="1" id="KW-0812">Transmembrane</keyword>
<comment type="caution">
    <text evidence="3">The sequence shown here is derived from an EMBL/GenBank/DDBJ whole genome shotgun (WGS) entry which is preliminary data.</text>
</comment>
<evidence type="ECO:0000259" key="2">
    <source>
        <dbReference type="Pfam" id="PF03151"/>
    </source>
</evidence>
<organism evidence="3 4">
    <name type="scientific">Nannochloropsis gaditana</name>
    <dbReference type="NCBI Taxonomy" id="72520"/>
    <lineage>
        <taxon>Eukaryota</taxon>
        <taxon>Sar</taxon>
        <taxon>Stramenopiles</taxon>
        <taxon>Ochrophyta</taxon>
        <taxon>Eustigmatophyceae</taxon>
        <taxon>Eustigmatales</taxon>
        <taxon>Monodopsidaceae</taxon>
        <taxon>Nannochloropsis</taxon>
    </lineage>
</organism>
<feature type="transmembrane region" description="Helical" evidence="1">
    <location>
        <begin position="198"/>
        <end position="218"/>
    </location>
</feature>
<keyword evidence="1" id="KW-1133">Transmembrane helix</keyword>
<dbReference type="InterPro" id="IPR004853">
    <property type="entry name" value="Sugar_P_trans_dom"/>
</dbReference>
<sequence length="259" mass="28479">MVYNARCFFYLCSTLLPSSLDSFFLFFPLPSHQRVSTSLLTTRLHPVICKSRSIATFQSTEVAILRGIIMRLSLYVLLLSTLLLVVTAESFVARPSSSSFLSTSKRHLLPQPCPSLSPGSIDPLLPKRKNVFPVQNAATSHAAAALMEKKGGGAVVLEGTRTLWAKSKVWVFISLWYFFNVAFNIYNKKVLNALPLPWTVSIAQLGLGAVYAMLLWLVRARCVAPPSLPPSLPPSFSLSLSIRHSLPPLLPPPSSLPPY</sequence>
<evidence type="ECO:0000313" key="4">
    <source>
        <dbReference type="Proteomes" id="UP000019335"/>
    </source>
</evidence>
<keyword evidence="1" id="KW-0472">Membrane</keyword>
<feature type="non-terminal residue" evidence="3">
    <location>
        <position position="259"/>
    </location>
</feature>
<keyword evidence="4" id="KW-1185">Reference proteome</keyword>
<dbReference type="EMBL" id="AZIL01003036">
    <property type="protein sequence ID" value="EWM20484.1"/>
    <property type="molecule type" value="Genomic_DNA"/>
</dbReference>
<feature type="transmembrane region" description="Helical" evidence="1">
    <location>
        <begin position="72"/>
        <end position="92"/>
    </location>
</feature>
<protein>
    <submittedName>
        <fullName evidence="3">Glucose-6-phosphate phosphate translocator chloroplast</fullName>
    </submittedName>
</protein>
<name>W7THT5_9STRA</name>
<feature type="domain" description="Sugar phosphate transporter" evidence="2">
    <location>
        <begin position="169"/>
        <end position="221"/>
    </location>
</feature>
<dbReference type="OrthoDB" id="6418713at2759"/>
<gene>
    <name evidence="3" type="ORF">Naga_101308g1</name>
</gene>
<feature type="transmembrane region" description="Helical" evidence="1">
    <location>
        <begin position="7"/>
        <end position="29"/>
    </location>
</feature>
<dbReference type="Pfam" id="PF03151">
    <property type="entry name" value="TPT"/>
    <property type="match status" value="1"/>
</dbReference>
<feature type="transmembrane region" description="Helical" evidence="1">
    <location>
        <begin position="169"/>
        <end position="186"/>
    </location>
</feature>